<dbReference type="Proteomes" id="UP000076489">
    <property type="component" value="Unassembled WGS sequence"/>
</dbReference>
<proteinExistence type="predicted"/>
<dbReference type="EMBL" id="LUKJ01000002">
    <property type="protein sequence ID" value="KZN20710.1"/>
    <property type="molecule type" value="Genomic_DNA"/>
</dbReference>
<reference evidence="1 2" key="2">
    <citation type="journal article" date="2018" name="Nature">
        <title>Mutant phenotypes for thousands of bacterial genes of unknown function.</title>
        <authorList>
            <person name="Price M.N."/>
            <person name="Wetmore K.M."/>
            <person name="Waters R.J."/>
            <person name="Callaghan M."/>
            <person name="Ray J."/>
            <person name="Liu H."/>
            <person name="Kuehl J.V."/>
            <person name="Melnyk R.A."/>
            <person name="Lamson J.S."/>
            <person name="Suh Y."/>
            <person name="Carlson H.K."/>
            <person name="Esquivel Z."/>
            <person name="Sadeeshkumar H."/>
            <person name="Chakraborty R."/>
            <person name="Zane G.M."/>
            <person name="Rubin B.E."/>
            <person name="Wall J.D."/>
            <person name="Visel A."/>
            <person name="Bristow J."/>
            <person name="Blow M.J."/>
            <person name="Arkin A.P."/>
            <person name="Deutschbauer A.M."/>
        </authorList>
    </citation>
    <scope>NUCLEOTIDE SEQUENCE [LARGE SCALE GENOMIC DNA]</scope>
    <source>
        <strain evidence="1 2">FW300-N1B4</strain>
    </source>
</reference>
<dbReference type="RefSeq" id="WP_063340757.1">
    <property type="nucleotide sequence ID" value="NZ_LUKJ01000002.1"/>
</dbReference>
<sequence>MSDAYTYPSFLVTLGVSTLHYIPMVESLRAEVLQLRSERANIGLKALSENRSPTGDEVARVRVLNRELVDREPELLVILECLYSALREDMELAKSQA</sequence>
<evidence type="ECO:0000313" key="2">
    <source>
        <dbReference type="Proteomes" id="UP000076489"/>
    </source>
</evidence>
<evidence type="ECO:0000313" key="1">
    <source>
        <dbReference type="EMBL" id="KZN20710.1"/>
    </source>
</evidence>
<dbReference type="OrthoDB" id="7015955at2"/>
<name>A0A166QQT6_PSEFL</name>
<evidence type="ECO:0008006" key="3">
    <source>
        <dbReference type="Google" id="ProtNLM"/>
    </source>
</evidence>
<organism evidence="1 2">
    <name type="scientific">Pseudomonas fluorescens</name>
    <dbReference type="NCBI Taxonomy" id="294"/>
    <lineage>
        <taxon>Bacteria</taxon>
        <taxon>Pseudomonadati</taxon>
        <taxon>Pseudomonadota</taxon>
        <taxon>Gammaproteobacteria</taxon>
        <taxon>Pseudomonadales</taxon>
        <taxon>Pseudomonadaceae</taxon>
        <taxon>Pseudomonas</taxon>
    </lineage>
</organism>
<accession>A0A166QQT6</accession>
<reference evidence="2" key="1">
    <citation type="submission" date="2016-03" db="EMBL/GenBank/DDBJ databases">
        <authorList>
            <person name="Ray J."/>
            <person name="Price M."/>
            <person name="Deutschbauer A."/>
        </authorList>
    </citation>
    <scope>NUCLEOTIDE SEQUENCE [LARGE SCALE GENOMIC DNA]</scope>
    <source>
        <strain evidence="2">FW300-N1B4</strain>
    </source>
</reference>
<comment type="caution">
    <text evidence="1">The sequence shown here is derived from an EMBL/GenBank/DDBJ whole genome shotgun (WGS) entry which is preliminary data.</text>
</comment>
<protein>
    <recommendedName>
        <fullName evidence="3">Chorismate mutase</fullName>
    </recommendedName>
</protein>
<gene>
    <name evidence="1" type="ORF">A1D17_03985</name>
</gene>
<dbReference type="AlphaFoldDB" id="A0A166QQT6"/>